<dbReference type="Pfam" id="PF06527">
    <property type="entry name" value="TniQ"/>
    <property type="match status" value="1"/>
</dbReference>
<reference evidence="4" key="1">
    <citation type="journal article" date="2019" name="Int. J. Syst. Evol. Microbiol.">
        <title>The Global Catalogue of Microorganisms (GCM) 10K type strain sequencing project: providing services to taxonomists for standard genome sequencing and annotation.</title>
        <authorList>
            <consortium name="The Broad Institute Genomics Platform"/>
            <consortium name="The Broad Institute Genome Sequencing Center for Infectious Disease"/>
            <person name="Wu L."/>
            <person name="Ma J."/>
        </authorList>
    </citation>
    <scope>NUCLEOTIDE SEQUENCE [LARGE SCALE GENOMIC DNA]</scope>
    <source>
        <strain evidence="4">JCM 17459</strain>
    </source>
</reference>
<proteinExistence type="predicted"/>
<dbReference type="RefSeq" id="WP_345044980.1">
    <property type="nucleotide sequence ID" value="NZ_BAABBA010000031.1"/>
</dbReference>
<dbReference type="Proteomes" id="UP001499841">
    <property type="component" value="Unassembled WGS sequence"/>
</dbReference>
<feature type="region of interest" description="Disordered" evidence="1">
    <location>
        <begin position="399"/>
        <end position="423"/>
    </location>
</feature>
<organism evidence="3 4">
    <name type="scientific">Georgenia daeguensis</name>
    <dbReference type="NCBI Taxonomy" id="908355"/>
    <lineage>
        <taxon>Bacteria</taxon>
        <taxon>Bacillati</taxon>
        <taxon>Actinomycetota</taxon>
        <taxon>Actinomycetes</taxon>
        <taxon>Micrococcales</taxon>
        <taxon>Bogoriellaceae</taxon>
        <taxon>Georgenia</taxon>
    </lineage>
</organism>
<evidence type="ECO:0000313" key="3">
    <source>
        <dbReference type="EMBL" id="GAA3510824.1"/>
    </source>
</evidence>
<gene>
    <name evidence="3" type="ORF">GCM10022262_38670</name>
</gene>
<accession>A0ABP6UNR1</accession>
<protein>
    <submittedName>
        <fullName evidence="3">TniQ family protein</fullName>
    </submittedName>
</protein>
<name>A0ABP6UNR1_9MICO</name>
<dbReference type="EMBL" id="BAABBA010000031">
    <property type="protein sequence ID" value="GAA3510824.1"/>
    <property type="molecule type" value="Genomic_DNA"/>
</dbReference>
<feature type="domain" description="TniQ" evidence="2">
    <location>
        <begin position="6"/>
        <end position="178"/>
    </location>
</feature>
<feature type="compositionally biased region" description="Low complexity" evidence="1">
    <location>
        <begin position="407"/>
        <end position="423"/>
    </location>
</feature>
<evidence type="ECO:0000256" key="1">
    <source>
        <dbReference type="SAM" id="MobiDB-lite"/>
    </source>
</evidence>
<evidence type="ECO:0000259" key="2">
    <source>
        <dbReference type="Pfam" id="PF06527"/>
    </source>
</evidence>
<keyword evidence="4" id="KW-1185">Reference proteome</keyword>
<evidence type="ECO:0000313" key="4">
    <source>
        <dbReference type="Proteomes" id="UP001499841"/>
    </source>
</evidence>
<dbReference type="InterPro" id="IPR009492">
    <property type="entry name" value="TniQ"/>
</dbReference>
<sequence length="423" mass="46207">MTARWPLHPPPSEGEALTSWLSRLAEPYSMSVEELIRHNLAPPDLDLLDDHTSALDLNPPSGVLPTLAARTGVPMDQLRHMTIAGQAPWLLDTLDREPVPGAAFDTYVHQDSVLLTAKERPRRQVPGWRAWLPTDPKRGALRRACPTCQSTAAAGTFGFTLISQLPLTLSCPHHGCHLDPAFGGIGTFVAWEKQDTGARPAPAAVVAMDARTHQALRTGTVTLPRRSVHVGVWCRLLRTLIDELSGPVSALRTRSHRSVRHIWHTAGHPVRAGMVAPWRPYEALPWRKQQMLLEAAAAALDLIETGEITAHGTLASLLTPEPHRPVSDGTPSDRHYWQQAEDAINAAVALAQHDPAPARQLLATLTALTRSEVTFQRIRDDLIVLGIPDDHLPRTLAEQRARQTPAGSTTTVTSCGVGTLRRT</sequence>
<comment type="caution">
    <text evidence="3">The sequence shown here is derived from an EMBL/GenBank/DDBJ whole genome shotgun (WGS) entry which is preliminary data.</text>
</comment>